<dbReference type="Proteomes" id="UP000295649">
    <property type="component" value="Unassembled WGS sequence"/>
</dbReference>
<organism evidence="1 2">
    <name type="scientific">Methylomonas methanica</name>
    <dbReference type="NCBI Taxonomy" id="421"/>
    <lineage>
        <taxon>Bacteria</taxon>
        <taxon>Pseudomonadati</taxon>
        <taxon>Pseudomonadota</taxon>
        <taxon>Gammaproteobacteria</taxon>
        <taxon>Methylococcales</taxon>
        <taxon>Methylococcaceae</taxon>
        <taxon>Methylomonas</taxon>
    </lineage>
</organism>
<comment type="caution">
    <text evidence="1">The sequence shown here is derived from an EMBL/GenBank/DDBJ whole genome shotgun (WGS) entry which is preliminary data.</text>
</comment>
<name>A0ABY2CIA1_METMH</name>
<protein>
    <submittedName>
        <fullName evidence="1">Uncharacterized protein</fullName>
    </submittedName>
</protein>
<accession>A0ABY2CIA1</accession>
<keyword evidence="2" id="KW-1185">Reference proteome</keyword>
<proteinExistence type="predicted"/>
<feature type="non-terminal residue" evidence="1">
    <location>
        <position position="43"/>
    </location>
</feature>
<sequence>MIFRVSRRKRHMIPATNSGHVKKRVFSIAERYLYEHEIDWQQS</sequence>
<dbReference type="EMBL" id="SMCN01000020">
    <property type="protein sequence ID" value="TCV79208.1"/>
    <property type="molecule type" value="Genomic_DNA"/>
</dbReference>
<evidence type="ECO:0000313" key="2">
    <source>
        <dbReference type="Proteomes" id="UP000295649"/>
    </source>
</evidence>
<evidence type="ECO:0000313" key="1">
    <source>
        <dbReference type="EMBL" id="TCV79208.1"/>
    </source>
</evidence>
<reference evidence="1 2" key="1">
    <citation type="submission" date="2019-03" db="EMBL/GenBank/DDBJ databases">
        <title>Systems level insights into methane cycling in arid and semi-arid ecosystems.</title>
        <authorList>
            <person name="Kalyuzhnaya M."/>
        </authorList>
    </citation>
    <scope>NUCLEOTIDE SEQUENCE [LARGE SCALE GENOMIC DNA]</scope>
    <source>
        <strain evidence="1 2">S-1</strain>
    </source>
</reference>
<gene>
    <name evidence="1" type="ORF">EDE11_1201</name>
</gene>